<reference evidence="3 4" key="1">
    <citation type="journal article" date="2015" name="Genome Announc.">
        <title>Complete Genome Sequencing of Stenotrophomonas acidaminiphila ZAC14D2_NAIMI4_2, a Multidrug-Resistant Strain Isolated from Sediments of a Polluted River in Mexico, Uncovers New Antibiotic Resistance Genes and a Novel Class-II Lasso Peptide Biosynthesis Gene Cluster.</title>
        <authorList>
            <person name="Vinuesa P."/>
            <person name="Ochoa-Sanchez L.E."/>
        </authorList>
    </citation>
    <scope>NUCLEOTIDE SEQUENCE [LARGE SCALE GENOMIC DNA]</scope>
    <source>
        <strain evidence="3 4">ZAC14D2_NAIMI4_2</strain>
    </source>
</reference>
<dbReference type="GO" id="GO:0016070">
    <property type="term" value="P:RNA metabolic process"/>
    <property type="evidence" value="ECO:0007669"/>
    <property type="project" value="InterPro"/>
</dbReference>
<evidence type="ECO:0000313" key="3">
    <source>
        <dbReference type="EMBL" id="ALJ26912.1"/>
    </source>
</evidence>
<dbReference type="Proteomes" id="UP000061010">
    <property type="component" value="Chromosome"/>
</dbReference>
<evidence type="ECO:0000313" key="4">
    <source>
        <dbReference type="Proteomes" id="UP000061010"/>
    </source>
</evidence>
<accession>A0A0S1AVT7</accession>
<dbReference type="Pfam" id="PF08845">
    <property type="entry name" value="SymE_toxin"/>
    <property type="match status" value="1"/>
</dbReference>
<sequence length="118" mass="12984">MSRSKEVTRVSTVASNRSPSRHEASAARMIDSAPLTVLFSPPSSTPTASSGWARRPRRCTMGYLYYDERRGEQVVGRAVPRLRLSGRWLERCGFAVGDALQVTVGNGLLLISRSTNDE</sequence>
<dbReference type="InterPro" id="IPR014944">
    <property type="entry name" value="Toxin_SymE-like"/>
</dbReference>
<evidence type="ECO:0000259" key="2">
    <source>
        <dbReference type="Pfam" id="PF08845"/>
    </source>
</evidence>
<dbReference type="GO" id="GO:0016788">
    <property type="term" value="F:hydrolase activity, acting on ester bonds"/>
    <property type="evidence" value="ECO:0007669"/>
    <property type="project" value="InterPro"/>
</dbReference>
<organism evidence="3 4">
    <name type="scientific">Stenotrophomonas acidaminiphila</name>
    <dbReference type="NCBI Taxonomy" id="128780"/>
    <lineage>
        <taxon>Bacteria</taxon>
        <taxon>Pseudomonadati</taxon>
        <taxon>Pseudomonadota</taxon>
        <taxon>Gammaproteobacteria</taxon>
        <taxon>Lysobacterales</taxon>
        <taxon>Lysobacteraceae</taxon>
        <taxon>Stenotrophomonas</taxon>
    </lineage>
</organism>
<dbReference type="GO" id="GO:0005737">
    <property type="term" value="C:cytoplasm"/>
    <property type="evidence" value="ECO:0007669"/>
    <property type="project" value="InterPro"/>
</dbReference>
<dbReference type="EMBL" id="CP012900">
    <property type="protein sequence ID" value="ALJ26912.1"/>
    <property type="molecule type" value="Genomic_DNA"/>
</dbReference>
<dbReference type="GO" id="GO:0003723">
    <property type="term" value="F:RNA binding"/>
    <property type="evidence" value="ECO:0007669"/>
    <property type="project" value="InterPro"/>
</dbReference>
<protein>
    <submittedName>
        <fullName evidence="3">Toxin SymE, type I toxin-antitoxin system</fullName>
    </submittedName>
</protein>
<feature type="domain" description="Toxin SymE-like" evidence="2">
    <location>
        <begin position="56"/>
        <end position="111"/>
    </location>
</feature>
<evidence type="ECO:0000256" key="1">
    <source>
        <dbReference type="SAM" id="MobiDB-lite"/>
    </source>
</evidence>
<dbReference type="PATRIC" id="fig|128780.6.peg.474"/>
<dbReference type="AlphaFoldDB" id="A0A0S1AVT7"/>
<proteinExistence type="predicted"/>
<dbReference type="KEGG" id="sacz:AOT14_04650"/>
<keyword evidence="4" id="KW-1185">Reference proteome</keyword>
<gene>
    <name evidence="3" type="ORF">AOT14_04650</name>
</gene>
<feature type="compositionally biased region" description="Polar residues" evidence="1">
    <location>
        <begin position="9"/>
        <end position="18"/>
    </location>
</feature>
<feature type="region of interest" description="Disordered" evidence="1">
    <location>
        <begin position="1"/>
        <end position="25"/>
    </location>
</feature>
<name>A0A0S1AVT7_9GAMM</name>